<accession>A0ABP3WLL1</accession>
<protein>
    <submittedName>
        <fullName evidence="1">Uncharacterized protein</fullName>
    </submittedName>
</protein>
<dbReference type="PROSITE" id="PS51257">
    <property type="entry name" value="PROKAR_LIPOPROTEIN"/>
    <property type="match status" value="1"/>
</dbReference>
<name>A0ABP3WLL1_9ALTE</name>
<dbReference type="EMBL" id="BAAAFD010000001">
    <property type="protein sequence ID" value="GAA0852411.1"/>
    <property type="molecule type" value="Genomic_DNA"/>
</dbReference>
<sequence>MNKLILFSIIAFSGCNAAEKYTASDCITRIQFHWGDESGRDKATIISAFMDDFIKQYTSEADSELPPPSTSVQGSDREFIFLQYTENCDAKIETTKSIVDQIIKGTISYPRVSFTEESFEPSDSTIMITGPYWKSE</sequence>
<gene>
    <name evidence="1" type="ORF">GCM10009114_02160</name>
</gene>
<proteinExistence type="predicted"/>
<dbReference type="RefSeq" id="WP_343855754.1">
    <property type="nucleotide sequence ID" value="NZ_BAAAFD010000001.1"/>
</dbReference>
<evidence type="ECO:0000313" key="2">
    <source>
        <dbReference type="Proteomes" id="UP001500359"/>
    </source>
</evidence>
<reference evidence="2" key="1">
    <citation type="journal article" date="2019" name="Int. J. Syst. Evol. Microbiol.">
        <title>The Global Catalogue of Microorganisms (GCM) 10K type strain sequencing project: providing services to taxonomists for standard genome sequencing and annotation.</title>
        <authorList>
            <consortium name="The Broad Institute Genomics Platform"/>
            <consortium name="The Broad Institute Genome Sequencing Center for Infectious Disease"/>
            <person name="Wu L."/>
            <person name="Ma J."/>
        </authorList>
    </citation>
    <scope>NUCLEOTIDE SEQUENCE [LARGE SCALE GENOMIC DNA]</scope>
    <source>
        <strain evidence="2">JCM 15896</strain>
    </source>
</reference>
<keyword evidence="2" id="KW-1185">Reference proteome</keyword>
<comment type="caution">
    <text evidence="1">The sequence shown here is derived from an EMBL/GenBank/DDBJ whole genome shotgun (WGS) entry which is preliminary data.</text>
</comment>
<dbReference type="Proteomes" id="UP001500359">
    <property type="component" value="Unassembled WGS sequence"/>
</dbReference>
<organism evidence="1 2">
    <name type="scientific">Aliiglaciecola litoralis</name>
    <dbReference type="NCBI Taxonomy" id="582857"/>
    <lineage>
        <taxon>Bacteria</taxon>
        <taxon>Pseudomonadati</taxon>
        <taxon>Pseudomonadota</taxon>
        <taxon>Gammaproteobacteria</taxon>
        <taxon>Alteromonadales</taxon>
        <taxon>Alteromonadaceae</taxon>
        <taxon>Aliiglaciecola</taxon>
    </lineage>
</organism>
<evidence type="ECO:0000313" key="1">
    <source>
        <dbReference type="EMBL" id="GAA0852411.1"/>
    </source>
</evidence>